<dbReference type="HOGENOM" id="CLU_018808_15_3_9"/>
<dbReference type="PANTHER" id="PTHR48086">
    <property type="entry name" value="SODIUM/PROLINE SYMPORTER-RELATED"/>
    <property type="match status" value="1"/>
</dbReference>
<feature type="transmembrane region" description="Helical" evidence="8">
    <location>
        <begin position="260"/>
        <end position="286"/>
    </location>
</feature>
<keyword evidence="4 8" id="KW-0812">Transmembrane</keyword>
<keyword evidence="10" id="KW-1185">Reference proteome</keyword>
<evidence type="ECO:0000256" key="3">
    <source>
        <dbReference type="ARBA" id="ARBA00022448"/>
    </source>
</evidence>
<dbReference type="InterPro" id="IPR050277">
    <property type="entry name" value="Sodium:Solute_Symporter"/>
</dbReference>
<accession>G5IN94</accession>
<dbReference type="RefSeq" id="WP_006782960.1">
    <property type="nucleotide sequence ID" value="NZ_CP040506.1"/>
</dbReference>
<dbReference type="AlphaFoldDB" id="G5IN94"/>
<feature type="transmembrane region" description="Helical" evidence="8">
    <location>
        <begin position="306"/>
        <end position="330"/>
    </location>
</feature>
<evidence type="ECO:0000256" key="5">
    <source>
        <dbReference type="ARBA" id="ARBA00022989"/>
    </source>
</evidence>
<dbReference type="EMBL" id="ADLN01000127">
    <property type="protein sequence ID" value="EHI57065.1"/>
    <property type="molecule type" value="Genomic_DNA"/>
</dbReference>
<keyword evidence="6 8" id="KW-0472">Membrane</keyword>
<dbReference type="CDD" id="cd10322">
    <property type="entry name" value="SLC5sbd"/>
    <property type="match status" value="1"/>
</dbReference>
<gene>
    <name evidence="9" type="ORF">HMPREF9473_04972</name>
</gene>
<keyword evidence="3" id="KW-0813">Transport</keyword>
<dbReference type="GO" id="GO:0022857">
    <property type="term" value="F:transmembrane transporter activity"/>
    <property type="evidence" value="ECO:0007669"/>
    <property type="project" value="InterPro"/>
</dbReference>
<name>G5IN94_9FIRM</name>
<feature type="transmembrane region" description="Helical" evidence="8">
    <location>
        <begin position="351"/>
        <end position="370"/>
    </location>
</feature>
<dbReference type="PANTHER" id="PTHR48086:SF7">
    <property type="entry name" value="SODIUM-SOLUTE SYMPORTER-RELATED"/>
    <property type="match status" value="1"/>
</dbReference>
<proteinExistence type="inferred from homology"/>
<evidence type="ECO:0000256" key="8">
    <source>
        <dbReference type="SAM" id="Phobius"/>
    </source>
</evidence>
<dbReference type="Proteomes" id="UP000005384">
    <property type="component" value="Unassembled WGS sequence"/>
</dbReference>
<organism evidence="9 10">
    <name type="scientific">Hungatella hathewayi WAL-18680</name>
    <dbReference type="NCBI Taxonomy" id="742737"/>
    <lineage>
        <taxon>Bacteria</taxon>
        <taxon>Bacillati</taxon>
        <taxon>Bacillota</taxon>
        <taxon>Clostridia</taxon>
        <taxon>Lachnospirales</taxon>
        <taxon>Lachnospiraceae</taxon>
        <taxon>Hungatella</taxon>
    </lineage>
</organism>
<evidence type="ECO:0000313" key="9">
    <source>
        <dbReference type="EMBL" id="EHI57065.1"/>
    </source>
</evidence>
<feature type="transmembrane region" description="Helical" evidence="8">
    <location>
        <begin position="74"/>
        <end position="94"/>
    </location>
</feature>
<dbReference type="PATRIC" id="fig|742737.3.peg.4957"/>
<evidence type="ECO:0000256" key="1">
    <source>
        <dbReference type="ARBA" id="ARBA00004141"/>
    </source>
</evidence>
<feature type="transmembrane region" description="Helical" evidence="8">
    <location>
        <begin position="376"/>
        <end position="395"/>
    </location>
</feature>
<keyword evidence="5 8" id="KW-1133">Transmembrane helix</keyword>
<protein>
    <submittedName>
        <fullName evidence="9">Uncharacterized protein</fullName>
    </submittedName>
</protein>
<dbReference type="OrthoDB" id="9814523at2"/>
<evidence type="ECO:0000256" key="2">
    <source>
        <dbReference type="ARBA" id="ARBA00006434"/>
    </source>
</evidence>
<sequence>MNVVSIAVILGYLTLIIGTILYNGRKSKSSFKDYALAGGKLPWFVICGTIVASTIGGGSLMGFVGSFYEYGTMYFWMVLGSFASYLILIFFLSARINRLKVYTIADIFEMRYGKGAQLVSGFINMFVGVAVGFAMLSSFASLLSSYIGIDMNLARIIGGLLFAITVTMGGLAGAAVTGTIQAVVVIGGALIISATAFSHAGGVQGISQLPANLLDMGAQNIPPFLFWGMVLSSFFGNFADQAALFQRINAARTPKDAKKALFLSSIMITVCMGLVMVMGLSAKVILGGGIGGNDVIAELLKTMNPVISGVYVAAIIAAVIMTANAMYLSASMTFSKDLLKQFKPDISDKTMVFSSRAFVWVMVAVGYVVITFQPSIMKWILIGYASISCLVLPLYGGLVTKKATPASGKWSLALSIAGVIIWEVLGSPWDINSLFIALLLGLVGFVAGFANKKGVTQEQLELVDRFKSKVTDADSEIQVE</sequence>
<comment type="similarity">
    <text evidence="2 7">Belongs to the sodium:solute symporter (SSF) (TC 2.A.21) family.</text>
</comment>
<dbReference type="GO" id="GO:0005886">
    <property type="term" value="C:plasma membrane"/>
    <property type="evidence" value="ECO:0007669"/>
    <property type="project" value="TreeGrafter"/>
</dbReference>
<evidence type="ECO:0000256" key="6">
    <source>
        <dbReference type="ARBA" id="ARBA00023136"/>
    </source>
</evidence>
<feature type="transmembrane region" description="Helical" evidence="8">
    <location>
        <begin position="407"/>
        <end position="425"/>
    </location>
</feature>
<dbReference type="InterPro" id="IPR038377">
    <property type="entry name" value="Na/Glc_symporter_sf"/>
</dbReference>
<evidence type="ECO:0000256" key="7">
    <source>
        <dbReference type="RuleBase" id="RU362091"/>
    </source>
</evidence>
<dbReference type="Gene3D" id="1.20.1730.10">
    <property type="entry name" value="Sodium/glucose cotransporter"/>
    <property type="match status" value="1"/>
</dbReference>
<feature type="transmembrane region" description="Helical" evidence="8">
    <location>
        <begin position="221"/>
        <end position="239"/>
    </location>
</feature>
<feature type="transmembrane region" description="Helical" evidence="8">
    <location>
        <begin position="43"/>
        <end position="68"/>
    </location>
</feature>
<feature type="transmembrane region" description="Helical" evidence="8">
    <location>
        <begin position="156"/>
        <end position="176"/>
    </location>
</feature>
<comment type="caution">
    <text evidence="9">The sequence shown here is derived from an EMBL/GenBank/DDBJ whole genome shotgun (WGS) entry which is preliminary data.</text>
</comment>
<reference evidence="9 10" key="1">
    <citation type="submission" date="2011-08" db="EMBL/GenBank/DDBJ databases">
        <title>The Genome Sequence of Clostridium hathewayi WAL-18680.</title>
        <authorList>
            <consortium name="The Broad Institute Genome Sequencing Platform"/>
            <person name="Earl A."/>
            <person name="Ward D."/>
            <person name="Feldgarden M."/>
            <person name="Gevers D."/>
            <person name="Finegold S.M."/>
            <person name="Summanen P.H."/>
            <person name="Molitoris D.R."/>
            <person name="Song M."/>
            <person name="Daigneault M."/>
            <person name="Allen-Vercoe E."/>
            <person name="Young S.K."/>
            <person name="Zeng Q."/>
            <person name="Gargeya S."/>
            <person name="Fitzgerald M."/>
            <person name="Haas B."/>
            <person name="Abouelleil A."/>
            <person name="Alvarado L."/>
            <person name="Arachchi H.M."/>
            <person name="Berlin A."/>
            <person name="Brown A."/>
            <person name="Chapman S.B."/>
            <person name="Chen Z."/>
            <person name="Dunbar C."/>
            <person name="Freedman E."/>
            <person name="Gearin G."/>
            <person name="Gellesch M."/>
            <person name="Goldberg J."/>
            <person name="Griggs A."/>
            <person name="Gujja S."/>
            <person name="Heiman D."/>
            <person name="Howarth C."/>
            <person name="Larson L."/>
            <person name="Lui A."/>
            <person name="MacDonald P.J.P."/>
            <person name="Montmayeur A."/>
            <person name="Murphy C."/>
            <person name="Neiman D."/>
            <person name="Pearson M."/>
            <person name="Priest M."/>
            <person name="Roberts A."/>
            <person name="Saif S."/>
            <person name="Shea T."/>
            <person name="Shenoy N."/>
            <person name="Sisk P."/>
            <person name="Stolte C."/>
            <person name="Sykes S."/>
            <person name="Wortman J."/>
            <person name="Nusbaum C."/>
            <person name="Birren B."/>
        </authorList>
    </citation>
    <scope>NUCLEOTIDE SEQUENCE [LARGE SCALE GENOMIC DNA]</scope>
    <source>
        <strain evidence="9 10">WAL-18680</strain>
    </source>
</reference>
<dbReference type="Pfam" id="PF00474">
    <property type="entry name" value="SSF"/>
    <property type="match status" value="1"/>
</dbReference>
<evidence type="ECO:0000256" key="4">
    <source>
        <dbReference type="ARBA" id="ARBA00022692"/>
    </source>
</evidence>
<evidence type="ECO:0000313" key="10">
    <source>
        <dbReference type="Proteomes" id="UP000005384"/>
    </source>
</evidence>
<feature type="transmembrane region" description="Helical" evidence="8">
    <location>
        <begin position="183"/>
        <end position="201"/>
    </location>
</feature>
<feature type="transmembrane region" description="Helical" evidence="8">
    <location>
        <begin position="431"/>
        <end position="450"/>
    </location>
</feature>
<dbReference type="InterPro" id="IPR001734">
    <property type="entry name" value="Na/solute_symporter"/>
</dbReference>
<dbReference type="PROSITE" id="PS50283">
    <property type="entry name" value="NA_SOLUT_SYMP_3"/>
    <property type="match status" value="1"/>
</dbReference>
<comment type="subcellular location">
    <subcellularLocation>
        <location evidence="1">Membrane</location>
        <topology evidence="1">Multi-pass membrane protein</topology>
    </subcellularLocation>
</comment>
<feature type="transmembrane region" description="Helical" evidence="8">
    <location>
        <begin position="6"/>
        <end position="22"/>
    </location>
</feature>
<feature type="transmembrane region" description="Helical" evidence="8">
    <location>
        <begin position="115"/>
        <end position="136"/>
    </location>
</feature>